<dbReference type="InterPro" id="IPR003607">
    <property type="entry name" value="HD/PDEase_dom"/>
</dbReference>
<gene>
    <name evidence="2" type="ORF">MJA45_20460</name>
</gene>
<dbReference type="Proteomes" id="UP001305702">
    <property type="component" value="Chromosome"/>
</dbReference>
<evidence type="ECO:0000313" key="2">
    <source>
        <dbReference type="EMBL" id="WNQ09976.1"/>
    </source>
</evidence>
<dbReference type="Gene3D" id="1.10.472.50">
    <property type="entry name" value="HD-domain/PDEase-like"/>
    <property type="match status" value="1"/>
</dbReference>
<sequence length="215" mass="24639">MDKERILAAAEDLVKDKLSRDSSGHDWWHIHRVVRMARTIARQEKADAFVCELAALLHDYADEKLNPDPRAAEEELSRWMKANGVDPDTAGHVEEIISTMSFKGGGRPPMRTLEGAVVQDADRLDSLGAIGIARTFVYSGWKGRPMHDPGVKPRETMTAEEYRSGNDTAVNHFYEKLFKLKDRMNTAYGLELAEERHRLMETFLEQFYREWDGEE</sequence>
<accession>A0AA96LD95</accession>
<reference evidence="2 3" key="1">
    <citation type="submission" date="2022-02" db="EMBL/GenBank/DDBJ databases">
        <title>Paenibacillus sp. MBLB1776 Whole Genome Shotgun Sequencing.</title>
        <authorList>
            <person name="Hwang C.Y."/>
            <person name="Cho E.-S."/>
            <person name="Seo M.-J."/>
        </authorList>
    </citation>
    <scope>NUCLEOTIDE SEQUENCE [LARGE SCALE GENOMIC DNA]</scope>
    <source>
        <strain evidence="2 3">MBLB1776</strain>
    </source>
</reference>
<dbReference type="SUPFAM" id="SSF109604">
    <property type="entry name" value="HD-domain/PDEase-like"/>
    <property type="match status" value="1"/>
</dbReference>
<dbReference type="EMBL" id="CP130318">
    <property type="protein sequence ID" value="WNQ09976.1"/>
    <property type="molecule type" value="Genomic_DNA"/>
</dbReference>
<dbReference type="Pfam" id="PF01966">
    <property type="entry name" value="HD"/>
    <property type="match status" value="1"/>
</dbReference>
<dbReference type="AlphaFoldDB" id="A0AA96LD95"/>
<dbReference type="PANTHER" id="PTHR33594:SF1">
    <property type="entry name" value="HD_PDEASE DOMAIN-CONTAINING PROTEIN"/>
    <property type="match status" value="1"/>
</dbReference>
<protein>
    <submittedName>
        <fullName evidence="2">HD domain-containing protein</fullName>
    </submittedName>
</protein>
<keyword evidence="3" id="KW-1185">Reference proteome</keyword>
<dbReference type="Gene3D" id="1.20.58.1910">
    <property type="match status" value="1"/>
</dbReference>
<name>A0AA96LD95_9BACL</name>
<dbReference type="PROSITE" id="PS51831">
    <property type="entry name" value="HD"/>
    <property type="match status" value="1"/>
</dbReference>
<organism evidence="2 3">
    <name type="scientific">Paenibacillus aurantius</name>
    <dbReference type="NCBI Taxonomy" id="2918900"/>
    <lineage>
        <taxon>Bacteria</taxon>
        <taxon>Bacillati</taxon>
        <taxon>Bacillota</taxon>
        <taxon>Bacilli</taxon>
        <taxon>Bacillales</taxon>
        <taxon>Paenibacillaceae</taxon>
        <taxon>Paenibacillus</taxon>
    </lineage>
</organism>
<evidence type="ECO:0000259" key="1">
    <source>
        <dbReference type="PROSITE" id="PS51831"/>
    </source>
</evidence>
<feature type="domain" description="HD" evidence="1">
    <location>
        <begin position="26"/>
        <end position="127"/>
    </location>
</feature>
<dbReference type="RefSeq" id="WP_315603750.1">
    <property type="nucleotide sequence ID" value="NZ_CP130318.1"/>
</dbReference>
<evidence type="ECO:0000313" key="3">
    <source>
        <dbReference type="Proteomes" id="UP001305702"/>
    </source>
</evidence>
<dbReference type="KEGG" id="paun:MJA45_20460"/>
<dbReference type="SMART" id="SM00471">
    <property type="entry name" value="HDc"/>
    <property type="match status" value="1"/>
</dbReference>
<dbReference type="PANTHER" id="PTHR33594">
    <property type="entry name" value="SUPERFAMILY HYDROLASE, PUTATIVE (AFU_ORTHOLOGUE AFUA_1G03035)-RELATED"/>
    <property type="match status" value="1"/>
</dbReference>
<proteinExistence type="predicted"/>
<dbReference type="InterPro" id="IPR006674">
    <property type="entry name" value="HD_domain"/>
</dbReference>
<dbReference type="CDD" id="cd00077">
    <property type="entry name" value="HDc"/>
    <property type="match status" value="1"/>
</dbReference>